<sequence>MTALPVGTQRTVRTASRGQESMLVVDHHPVVREGFRHIAGKLGIGRVLEAADIVAGYDVFYSQRPRLVVTDLYFEEDGLSGLTLIRRIRTANPAARILVFSMHDDPILVAHALRVGAGGFVVKHASITILLEALAEVRAGRGYLPHEIATLVAMLDLRDQPAPLASLTARELQILSLVGQGKSYPEIAKKIPIKYRRLISEISNVRAKVGAKNIFDLIQFAQSHKSLGL</sequence>
<dbReference type="AlphaFoldDB" id="A0A6B9F9A5"/>
<evidence type="ECO:0000313" key="7">
    <source>
        <dbReference type="Proteomes" id="UP000012488"/>
    </source>
</evidence>
<dbReference type="Pfam" id="PF00072">
    <property type="entry name" value="Response_reg"/>
    <property type="match status" value="1"/>
</dbReference>
<reference evidence="6 7" key="2">
    <citation type="journal article" date="2013" name="Genome Announc.">
        <title>Draft Genome Sequence of Methylobacterium mesophilicum Strain SR1.6/6, Isolated from Citrus sinensis.</title>
        <authorList>
            <person name="Marinho Almeida D."/>
            <person name="Dini-Andreote F."/>
            <person name="Camargo Neves A.A."/>
            <person name="Juca Ramos R.T."/>
            <person name="Andreote F.D."/>
            <person name="Carneiro A.R."/>
            <person name="Oliveira de Souza Lima A."/>
            <person name="Caracciolo Gomes de Sa P.H."/>
            <person name="Ribeiro Barbosa M.S."/>
            <person name="Araujo W.L."/>
            <person name="Silva A."/>
        </authorList>
    </citation>
    <scope>NUCLEOTIDE SEQUENCE [LARGE SCALE GENOMIC DNA]</scope>
    <source>
        <strain evidence="6 7">SR1.6/6</strain>
    </source>
</reference>
<dbReference type="InterPro" id="IPR001789">
    <property type="entry name" value="Sig_transdc_resp-reg_receiver"/>
</dbReference>
<name>A0A6B9F9A5_9HYPH</name>
<dbReference type="InterPro" id="IPR016032">
    <property type="entry name" value="Sig_transdc_resp-reg_C-effctor"/>
</dbReference>
<feature type="modified residue" description="4-aspartylphosphate" evidence="3">
    <location>
        <position position="71"/>
    </location>
</feature>
<proteinExistence type="predicted"/>
<dbReference type="GO" id="GO:0000160">
    <property type="term" value="P:phosphorelay signal transduction system"/>
    <property type="evidence" value="ECO:0007669"/>
    <property type="project" value="InterPro"/>
</dbReference>
<reference evidence="6 7" key="1">
    <citation type="journal article" date="2012" name="Genet. Mol. Biol.">
        <title>Analysis of 16S rRNA and mxaF genes revealing insights into Methylobacterium niche-specific plant association.</title>
        <authorList>
            <person name="Dourado M.N."/>
            <person name="Andreote F.D."/>
            <person name="Dini-Andreote F."/>
            <person name="Conti R."/>
            <person name="Araujo J.M."/>
            <person name="Araujo W.L."/>
        </authorList>
    </citation>
    <scope>NUCLEOTIDE SEQUENCE [LARGE SCALE GENOMIC DNA]</scope>
    <source>
        <strain evidence="6 7">SR1.6/6</strain>
    </source>
</reference>
<dbReference type="KEGG" id="mmes:MMSR116_00945"/>
<dbReference type="CDD" id="cd17535">
    <property type="entry name" value="REC_NarL-like"/>
    <property type="match status" value="1"/>
</dbReference>
<dbReference type="SMART" id="SM00421">
    <property type="entry name" value="HTH_LUXR"/>
    <property type="match status" value="1"/>
</dbReference>
<dbReference type="GO" id="GO:0003677">
    <property type="term" value="F:DNA binding"/>
    <property type="evidence" value="ECO:0007669"/>
    <property type="project" value="UniProtKB-KW"/>
</dbReference>
<evidence type="ECO:0000259" key="4">
    <source>
        <dbReference type="PROSITE" id="PS50043"/>
    </source>
</evidence>
<accession>A0A6B9F9A5</accession>
<dbReference type="Proteomes" id="UP000012488">
    <property type="component" value="Chromosome"/>
</dbReference>
<dbReference type="EMBL" id="CP043538">
    <property type="protein sequence ID" value="QGY00631.1"/>
    <property type="molecule type" value="Genomic_DNA"/>
</dbReference>
<dbReference type="InterPro" id="IPR000792">
    <property type="entry name" value="Tscrpt_reg_LuxR_C"/>
</dbReference>
<keyword evidence="1 3" id="KW-0597">Phosphoprotein</keyword>
<dbReference type="PANTHER" id="PTHR43214:SF43">
    <property type="entry name" value="TWO-COMPONENT RESPONSE REGULATOR"/>
    <property type="match status" value="1"/>
</dbReference>
<evidence type="ECO:0000313" key="6">
    <source>
        <dbReference type="EMBL" id="QGY00631.1"/>
    </source>
</evidence>
<dbReference type="Gene3D" id="3.40.50.2300">
    <property type="match status" value="1"/>
</dbReference>
<dbReference type="OrthoDB" id="9814495at2"/>
<dbReference type="SMART" id="SM00448">
    <property type="entry name" value="REC"/>
    <property type="match status" value="1"/>
</dbReference>
<evidence type="ECO:0000259" key="5">
    <source>
        <dbReference type="PROSITE" id="PS50110"/>
    </source>
</evidence>
<dbReference type="SUPFAM" id="SSF46894">
    <property type="entry name" value="C-terminal effector domain of the bipartite response regulators"/>
    <property type="match status" value="1"/>
</dbReference>
<dbReference type="CDD" id="cd06170">
    <property type="entry name" value="LuxR_C_like"/>
    <property type="match status" value="1"/>
</dbReference>
<dbReference type="InterPro" id="IPR058245">
    <property type="entry name" value="NreC/VraR/RcsB-like_REC"/>
</dbReference>
<keyword evidence="2" id="KW-0238">DNA-binding</keyword>
<organism evidence="6 7">
    <name type="scientific">Methylobacterium mesophilicum SR1.6/6</name>
    <dbReference type="NCBI Taxonomy" id="908290"/>
    <lineage>
        <taxon>Bacteria</taxon>
        <taxon>Pseudomonadati</taxon>
        <taxon>Pseudomonadota</taxon>
        <taxon>Alphaproteobacteria</taxon>
        <taxon>Hyphomicrobiales</taxon>
        <taxon>Methylobacteriaceae</taxon>
        <taxon>Methylobacterium</taxon>
    </lineage>
</organism>
<dbReference type="InterPro" id="IPR011006">
    <property type="entry name" value="CheY-like_superfamily"/>
</dbReference>
<dbReference type="PANTHER" id="PTHR43214">
    <property type="entry name" value="TWO-COMPONENT RESPONSE REGULATOR"/>
    <property type="match status" value="1"/>
</dbReference>
<evidence type="ECO:0000256" key="2">
    <source>
        <dbReference type="ARBA" id="ARBA00023125"/>
    </source>
</evidence>
<feature type="domain" description="Response regulatory" evidence="5">
    <location>
        <begin position="21"/>
        <end position="138"/>
    </location>
</feature>
<dbReference type="InterPro" id="IPR039420">
    <property type="entry name" value="WalR-like"/>
</dbReference>
<dbReference type="PROSITE" id="PS50110">
    <property type="entry name" value="RESPONSE_REGULATORY"/>
    <property type="match status" value="1"/>
</dbReference>
<dbReference type="SUPFAM" id="SSF52172">
    <property type="entry name" value="CheY-like"/>
    <property type="match status" value="1"/>
</dbReference>
<dbReference type="Pfam" id="PF00196">
    <property type="entry name" value="GerE"/>
    <property type="match status" value="1"/>
</dbReference>
<gene>
    <name evidence="6" type="ORF">MMSR116_00945</name>
</gene>
<dbReference type="GO" id="GO:0006355">
    <property type="term" value="P:regulation of DNA-templated transcription"/>
    <property type="evidence" value="ECO:0007669"/>
    <property type="project" value="InterPro"/>
</dbReference>
<feature type="domain" description="HTH luxR-type" evidence="4">
    <location>
        <begin position="160"/>
        <end position="225"/>
    </location>
</feature>
<evidence type="ECO:0000256" key="3">
    <source>
        <dbReference type="PROSITE-ProRule" id="PRU00169"/>
    </source>
</evidence>
<dbReference type="PROSITE" id="PS50043">
    <property type="entry name" value="HTH_LUXR_2"/>
    <property type="match status" value="1"/>
</dbReference>
<evidence type="ECO:0000256" key="1">
    <source>
        <dbReference type="ARBA" id="ARBA00022553"/>
    </source>
</evidence>
<protein>
    <submittedName>
        <fullName evidence="6">Response regulator transcription factor</fullName>
    </submittedName>
</protein>